<protein>
    <submittedName>
        <fullName evidence="2">Uncharacterized protein</fullName>
    </submittedName>
</protein>
<evidence type="ECO:0000313" key="2">
    <source>
        <dbReference type="EMBL" id="TDE34746.1"/>
    </source>
</evidence>
<feature type="transmembrane region" description="Helical" evidence="1">
    <location>
        <begin position="89"/>
        <end position="109"/>
    </location>
</feature>
<organism evidence="2 3">
    <name type="scientific">Nonomuraea mesophila</name>
    <dbReference type="NCBI Taxonomy" id="2530382"/>
    <lineage>
        <taxon>Bacteria</taxon>
        <taxon>Bacillati</taxon>
        <taxon>Actinomycetota</taxon>
        <taxon>Actinomycetes</taxon>
        <taxon>Streptosporangiales</taxon>
        <taxon>Streptosporangiaceae</taxon>
        <taxon>Nonomuraea</taxon>
    </lineage>
</organism>
<keyword evidence="1" id="KW-0472">Membrane</keyword>
<keyword evidence="3" id="KW-1185">Reference proteome</keyword>
<sequence length="163" mass="17185">MTTNVPTPWTRRLQLLTAAASAVFTLGTALQTFLIINLEMIEHSMRLAGLSAEEAAGAAPGLLTFLRGVGGVFIAGNALGLLAPRGWTWVFWVVLAVNLGQAAGPFGMIPPEVYEASLDLYGPAGLLPTAVTDGGAALLVIVLLVSLAVFRRPWARSPYEKGR</sequence>
<dbReference type="RefSeq" id="WP_132637925.1">
    <property type="nucleotide sequence ID" value="NZ_SMLD01000145.1"/>
</dbReference>
<reference evidence="2 3" key="1">
    <citation type="submission" date="2019-03" db="EMBL/GenBank/DDBJ databases">
        <title>Draft genome sequences of novel Actinobacteria.</title>
        <authorList>
            <person name="Sahin N."/>
            <person name="Ay H."/>
            <person name="Saygin H."/>
        </authorList>
    </citation>
    <scope>NUCLEOTIDE SEQUENCE [LARGE SCALE GENOMIC DNA]</scope>
    <source>
        <strain evidence="2 3">6K102</strain>
    </source>
</reference>
<keyword evidence="1" id="KW-1133">Transmembrane helix</keyword>
<feature type="transmembrane region" description="Helical" evidence="1">
    <location>
        <begin position="129"/>
        <end position="150"/>
    </location>
</feature>
<feature type="transmembrane region" description="Helical" evidence="1">
    <location>
        <begin position="15"/>
        <end position="38"/>
    </location>
</feature>
<evidence type="ECO:0000313" key="3">
    <source>
        <dbReference type="Proteomes" id="UP000295136"/>
    </source>
</evidence>
<dbReference type="Proteomes" id="UP000295136">
    <property type="component" value="Unassembled WGS sequence"/>
</dbReference>
<comment type="caution">
    <text evidence="2">The sequence shown here is derived from an EMBL/GenBank/DDBJ whole genome shotgun (WGS) entry which is preliminary data.</text>
</comment>
<evidence type="ECO:0000256" key="1">
    <source>
        <dbReference type="SAM" id="Phobius"/>
    </source>
</evidence>
<accession>A0A4V2Z716</accession>
<feature type="transmembrane region" description="Helical" evidence="1">
    <location>
        <begin position="58"/>
        <end position="82"/>
    </location>
</feature>
<name>A0A4V2Z716_9ACTN</name>
<dbReference type="AlphaFoldDB" id="A0A4V2Z716"/>
<proteinExistence type="predicted"/>
<dbReference type="EMBL" id="SMLD01000145">
    <property type="protein sequence ID" value="TDE34746.1"/>
    <property type="molecule type" value="Genomic_DNA"/>
</dbReference>
<keyword evidence="1" id="KW-0812">Transmembrane</keyword>
<gene>
    <name evidence="2" type="ORF">E1295_36645</name>
</gene>